<evidence type="ECO:0000313" key="1">
    <source>
        <dbReference type="EMBL" id="KAG8192739.1"/>
    </source>
</evidence>
<comment type="caution">
    <text evidence="1">The sequence shown here is derived from an EMBL/GenBank/DDBJ whole genome shotgun (WGS) entry which is preliminary data.</text>
</comment>
<name>A0AAV6V805_9ARAC</name>
<keyword evidence="2" id="KW-1185">Reference proteome</keyword>
<dbReference type="Proteomes" id="UP000827092">
    <property type="component" value="Unassembled WGS sequence"/>
</dbReference>
<dbReference type="AlphaFoldDB" id="A0AAV6V805"/>
<gene>
    <name evidence="1" type="ORF">JTE90_009760</name>
</gene>
<organism evidence="1 2">
    <name type="scientific">Oedothorax gibbosus</name>
    <dbReference type="NCBI Taxonomy" id="931172"/>
    <lineage>
        <taxon>Eukaryota</taxon>
        <taxon>Metazoa</taxon>
        <taxon>Ecdysozoa</taxon>
        <taxon>Arthropoda</taxon>
        <taxon>Chelicerata</taxon>
        <taxon>Arachnida</taxon>
        <taxon>Araneae</taxon>
        <taxon>Araneomorphae</taxon>
        <taxon>Entelegynae</taxon>
        <taxon>Araneoidea</taxon>
        <taxon>Linyphiidae</taxon>
        <taxon>Erigoninae</taxon>
        <taxon>Oedothorax</taxon>
    </lineage>
</organism>
<dbReference type="EMBL" id="JAFNEN010000136">
    <property type="protein sequence ID" value="KAG8192739.1"/>
    <property type="molecule type" value="Genomic_DNA"/>
</dbReference>
<accession>A0AAV6V805</accession>
<reference evidence="1 2" key="1">
    <citation type="journal article" date="2022" name="Nat. Ecol. Evol.">
        <title>A masculinizing supergene underlies an exaggerated male reproductive morph in a spider.</title>
        <authorList>
            <person name="Hendrickx F."/>
            <person name="De Corte Z."/>
            <person name="Sonet G."/>
            <person name="Van Belleghem S.M."/>
            <person name="Kostlbacher S."/>
            <person name="Vangestel C."/>
        </authorList>
    </citation>
    <scope>NUCLEOTIDE SEQUENCE [LARGE SCALE GENOMIC DNA]</scope>
    <source>
        <strain evidence="1">W744_W776</strain>
    </source>
</reference>
<protein>
    <submittedName>
        <fullName evidence="1">Uncharacterized protein</fullName>
    </submittedName>
</protein>
<sequence>MGVPNPPPSYVSFLPRPAHDAQGPTTLLPQDQVCLTLGRYRVGLDRGRVDLERTGLTRIGGVDDLGKRGSEG</sequence>
<proteinExistence type="predicted"/>
<evidence type="ECO:0000313" key="2">
    <source>
        <dbReference type="Proteomes" id="UP000827092"/>
    </source>
</evidence>